<name>A0AA42BP71_9BACI</name>
<reference evidence="2" key="1">
    <citation type="submission" date="2022-07" db="EMBL/GenBank/DDBJ databases">
        <authorList>
            <person name="Li W.-J."/>
            <person name="Deng Q.-Q."/>
        </authorList>
    </citation>
    <scope>NUCLEOTIDE SEQUENCE</scope>
    <source>
        <strain evidence="2">SYSU M60031</strain>
    </source>
</reference>
<organism evidence="2 3">
    <name type="scientific">Ectobacillus ponti</name>
    <dbReference type="NCBI Taxonomy" id="2961894"/>
    <lineage>
        <taxon>Bacteria</taxon>
        <taxon>Bacillati</taxon>
        <taxon>Bacillota</taxon>
        <taxon>Bacilli</taxon>
        <taxon>Bacillales</taxon>
        <taxon>Bacillaceae</taxon>
        <taxon>Ectobacillus</taxon>
    </lineage>
</organism>
<keyword evidence="1" id="KW-1133">Transmembrane helix</keyword>
<keyword evidence="1" id="KW-0812">Transmembrane</keyword>
<comment type="caution">
    <text evidence="2">The sequence shown here is derived from an EMBL/GenBank/DDBJ whole genome shotgun (WGS) entry which is preliminary data.</text>
</comment>
<sequence>MTVTFLTLALLLLTVLDYAALHEDSKRWHWFKRKSKAAPLDLAFSGLLILNVLIYIK</sequence>
<dbReference type="Proteomes" id="UP001156102">
    <property type="component" value="Unassembled WGS sequence"/>
</dbReference>
<dbReference type="RefSeq" id="WP_254758367.1">
    <property type="nucleotide sequence ID" value="NZ_JANCLT010000003.1"/>
</dbReference>
<gene>
    <name evidence="2" type="ORF">NK662_07855</name>
</gene>
<protein>
    <submittedName>
        <fullName evidence="2">Uncharacterized protein</fullName>
    </submittedName>
</protein>
<dbReference type="EMBL" id="JANCLT010000003">
    <property type="protein sequence ID" value="MCP8968457.1"/>
    <property type="molecule type" value="Genomic_DNA"/>
</dbReference>
<evidence type="ECO:0000256" key="1">
    <source>
        <dbReference type="SAM" id="Phobius"/>
    </source>
</evidence>
<evidence type="ECO:0000313" key="2">
    <source>
        <dbReference type="EMBL" id="MCP8968457.1"/>
    </source>
</evidence>
<keyword evidence="3" id="KW-1185">Reference proteome</keyword>
<evidence type="ECO:0000313" key="3">
    <source>
        <dbReference type="Proteomes" id="UP001156102"/>
    </source>
</evidence>
<proteinExistence type="predicted"/>
<keyword evidence="1" id="KW-0472">Membrane</keyword>
<dbReference type="AlphaFoldDB" id="A0AA42BP71"/>
<accession>A0AA42BP71</accession>
<feature type="transmembrane region" description="Helical" evidence="1">
    <location>
        <begin position="37"/>
        <end position="56"/>
    </location>
</feature>